<organism evidence="10 11">
    <name type="scientific">Gouania willdenowi</name>
    <name type="common">Blunt-snouted clingfish</name>
    <name type="synonym">Lepadogaster willdenowi</name>
    <dbReference type="NCBI Taxonomy" id="441366"/>
    <lineage>
        <taxon>Eukaryota</taxon>
        <taxon>Metazoa</taxon>
        <taxon>Chordata</taxon>
        <taxon>Craniata</taxon>
        <taxon>Vertebrata</taxon>
        <taxon>Euteleostomi</taxon>
        <taxon>Actinopterygii</taxon>
        <taxon>Neopterygii</taxon>
        <taxon>Teleostei</taxon>
        <taxon>Neoteleostei</taxon>
        <taxon>Acanthomorphata</taxon>
        <taxon>Ovalentaria</taxon>
        <taxon>Blenniimorphae</taxon>
        <taxon>Blenniiformes</taxon>
        <taxon>Gobiesocoidei</taxon>
        <taxon>Gobiesocidae</taxon>
        <taxon>Gobiesocinae</taxon>
        <taxon>Gouania</taxon>
    </lineage>
</organism>
<dbReference type="AlphaFoldDB" id="A0A8C5DDT4"/>
<dbReference type="PROSITE" id="PS50157">
    <property type="entry name" value="ZINC_FINGER_C2H2_2"/>
    <property type="match status" value="2"/>
</dbReference>
<dbReference type="SUPFAM" id="SSF57667">
    <property type="entry name" value="beta-beta-alpha zinc fingers"/>
    <property type="match status" value="1"/>
</dbReference>
<dbReference type="GO" id="GO:0000978">
    <property type="term" value="F:RNA polymerase II cis-regulatory region sequence-specific DNA binding"/>
    <property type="evidence" value="ECO:0007669"/>
    <property type="project" value="TreeGrafter"/>
</dbReference>
<sequence>SLSRSYGSDLAHAKVHTVEQVHVCGVCLEAFSSAGRLRTHLRRHLPPKQHVCSFCSKSFRKPCLLRTHLLTHVKASLRGAPPPPLQQQATPTPTVGLSVS</sequence>
<dbReference type="InterPro" id="IPR036236">
    <property type="entry name" value="Znf_C2H2_sf"/>
</dbReference>
<dbReference type="GO" id="GO:0005634">
    <property type="term" value="C:nucleus"/>
    <property type="evidence" value="ECO:0007669"/>
    <property type="project" value="UniProtKB-SubCell"/>
</dbReference>
<evidence type="ECO:0000256" key="5">
    <source>
        <dbReference type="ARBA" id="ARBA00022833"/>
    </source>
</evidence>
<feature type="domain" description="C2H2-type" evidence="9">
    <location>
        <begin position="22"/>
        <end position="49"/>
    </location>
</feature>
<feature type="region of interest" description="Disordered" evidence="8">
    <location>
        <begin position="76"/>
        <end position="100"/>
    </location>
</feature>
<dbReference type="PANTHER" id="PTHR24388">
    <property type="entry name" value="ZINC FINGER PROTEIN"/>
    <property type="match status" value="1"/>
</dbReference>
<dbReference type="GO" id="GO:0008270">
    <property type="term" value="F:zinc ion binding"/>
    <property type="evidence" value="ECO:0007669"/>
    <property type="project" value="UniProtKB-KW"/>
</dbReference>
<name>A0A8C5DDT4_GOUWI</name>
<evidence type="ECO:0000256" key="4">
    <source>
        <dbReference type="ARBA" id="ARBA00022771"/>
    </source>
</evidence>
<evidence type="ECO:0000313" key="10">
    <source>
        <dbReference type="Ensembl" id="ENSGWIP00000003833.1"/>
    </source>
</evidence>
<dbReference type="PROSITE" id="PS00028">
    <property type="entry name" value="ZINC_FINGER_C2H2_1"/>
    <property type="match status" value="2"/>
</dbReference>
<keyword evidence="2" id="KW-0479">Metal-binding</keyword>
<proteinExistence type="predicted"/>
<keyword evidence="5" id="KW-0862">Zinc</keyword>
<reference evidence="10" key="2">
    <citation type="submission" date="2025-08" db="UniProtKB">
        <authorList>
            <consortium name="Ensembl"/>
        </authorList>
    </citation>
    <scope>IDENTIFICATION</scope>
</reference>
<keyword evidence="6" id="KW-0539">Nucleus</keyword>
<keyword evidence="3" id="KW-0677">Repeat</keyword>
<dbReference type="Pfam" id="PF00096">
    <property type="entry name" value="zf-C2H2"/>
    <property type="match status" value="1"/>
</dbReference>
<evidence type="ECO:0000256" key="3">
    <source>
        <dbReference type="ARBA" id="ARBA00022737"/>
    </source>
</evidence>
<dbReference type="Pfam" id="PF13912">
    <property type="entry name" value="zf-C2H2_6"/>
    <property type="match status" value="1"/>
</dbReference>
<comment type="subcellular location">
    <subcellularLocation>
        <location evidence="1">Nucleus</location>
    </subcellularLocation>
</comment>
<evidence type="ECO:0000256" key="6">
    <source>
        <dbReference type="ARBA" id="ARBA00023242"/>
    </source>
</evidence>
<evidence type="ECO:0000256" key="8">
    <source>
        <dbReference type="SAM" id="MobiDB-lite"/>
    </source>
</evidence>
<evidence type="ECO:0000313" key="11">
    <source>
        <dbReference type="Proteomes" id="UP000694680"/>
    </source>
</evidence>
<dbReference type="PANTHER" id="PTHR24388:SF54">
    <property type="entry name" value="PROTEIN ESCARGOT"/>
    <property type="match status" value="1"/>
</dbReference>
<dbReference type="Ensembl" id="ENSGWIT00000004126.1">
    <property type="protein sequence ID" value="ENSGWIP00000003833.1"/>
    <property type="gene ID" value="ENSGWIG00000002064.1"/>
</dbReference>
<dbReference type="Gene3D" id="3.30.160.60">
    <property type="entry name" value="Classic Zinc Finger"/>
    <property type="match status" value="2"/>
</dbReference>
<evidence type="ECO:0000256" key="2">
    <source>
        <dbReference type="ARBA" id="ARBA00022723"/>
    </source>
</evidence>
<keyword evidence="11" id="KW-1185">Reference proteome</keyword>
<evidence type="ECO:0000256" key="1">
    <source>
        <dbReference type="ARBA" id="ARBA00004123"/>
    </source>
</evidence>
<keyword evidence="4 7" id="KW-0863">Zinc-finger</keyword>
<feature type="domain" description="C2H2-type" evidence="9">
    <location>
        <begin position="50"/>
        <end position="72"/>
    </location>
</feature>
<dbReference type="InterPro" id="IPR013087">
    <property type="entry name" value="Znf_C2H2_type"/>
</dbReference>
<dbReference type="Proteomes" id="UP000694680">
    <property type="component" value="Chromosome 16"/>
</dbReference>
<dbReference type="SMART" id="SM00355">
    <property type="entry name" value="ZnF_C2H2"/>
    <property type="match status" value="2"/>
</dbReference>
<accession>A0A8C5DDT4</accession>
<reference evidence="10" key="3">
    <citation type="submission" date="2025-09" db="UniProtKB">
        <authorList>
            <consortium name="Ensembl"/>
        </authorList>
    </citation>
    <scope>IDENTIFICATION</scope>
</reference>
<dbReference type="InterPro" id="IPR050527">
    <property type="entry name" value="Snail/Krueppel_Znf"/>
</dbReference>
<dbReference type="GO" id="GO:0000981">
    <property type="term" value="F:DNA-binding transcription factor activity, RNA polymerase II-specific"/>
    <property type="evidence" value="ECO:0007669"/>
    <property type="project" value="TreeGrafter"/>
</dbReference>
<evidence type="ECO:0000256" key="7">
    <source>
        <dbReference type="PROSITE-ProRule" id="PRU00042"/>
    </source>
</evidence>
<evidence type="ECO:0000259" key="9">
    <source>
        <dbReference type="PROSITE" id="PS50157"/>
    </source>
</evidence>
<protein>
    <recommendedName>
        <fullName evidence="9">C2H2-type domain-containing protein</fullName>
    </recommendedName>
</protein>
<reference evidence="10" key="1">
    <citation type="submission" date="2020-06" db="EMBL/GenBank/DDBJ databases">
        <authorList>
            <consortium name="Wellcome Sanger Institute Data Sharing"/>
        </authorList>
    </citation>
    <scope>NUCLEOTIDE SEQUENCE [LARGE SCALE GENOMIC DNA]</scope>
</reference>